<dbReference type="Pfam" id="PF01187">
    <property type="entry name" value="MIF"/>
    <property type="match status" value="1"/>
</dbReference>
<reference evidence="12" key="2">
    <citation type="submission" date="2021-04" db="EMBL/GenBank/DDBJ databases">
        <authorList>
            <person name="Gilroy R."/>
        </authorList>
    </citation>
    <scope>NUCLEOTIDE SEQUENCE</scope>
    <source>
        <strain evidence="12">ChiBcec8-14828</strain>
    </source>
</reference>
<dbReference type="InterPro" id="IPR014347">
    <property type="entry name" value="Tautomerase/MIF_sf"/>
</dbReference>
<keyword evidence="3" id="KW-0964">Secreted</keyword>
<keyword evidence="4" id="KW-0413">Isomerase</keyword>
<evidence type="ECO:0000256" key="7">
    <source>
        <dbReference type="ARBA" id="ARBA00038932"/>
    </source>
</evidence>
<evidence type="ECO:0000256" key="1">
    <source>
        <dbReference type="ARBA" id="ARBA00004613"/>
    </source>
</evidence>
<comment type="caution">
    <text evidence="12">The sequence shown here is derived from an EMBL/GenBank/DDBJ whole genome shotgun (WGS) entry which is preliminary data.</text>
</comment>
<dbReference type="PANTHER" id="PTHR11954:SF6">
    <property type="entry name" value="MACROPHAGE MIGRATION INHIBITORY FACTOR"/>
    <property type="match status" value="1"/>
</dbReference>
<accession>A0A9D2M107</accession>
<sequence length="113" mass="12708">MPYMHITTNVTVDEHTAELMKKQMGHAIEAIRGKSEQWLAVRVEGDAALWFAGTDEPAAVVQTGIYGSADHDEYESLTGRICEILDGVLSIDPARIYVQYAETEYWGWNGRNF</sequence>
<dbReference type="GO" id="GO:0004167">
    <property type="term" value="F:dopachrome isomerase activity"/>
    <property type="evidence" value="ECO:0007669"/>
    <property type="project" value="UniProtKB-EC"/>
</dbReference>
<dbReference type="EC" id="5.3.2.1" evidence="8"/>
<gene>
    <name evidence="12" type="ORF">H9943_02180</name>
</gene>
<evidence type="ECO:0000256" key="9">
    <source>
        <dbReference type="ARBA" id="ARBA00041631"/>
    </source>
</evidence>
<evidence type="ECO:0000313" key="12">
    <source>
        <dbReference type="EMBL" id="HJB39187.1"/>
    </source>
</evidence>
<dbReference type="Gene3D" id="3.30.429.10">
    <property type="entry name" value="Macrophage Migration Inhibitory Factor"/>
    <property type="match status" value="1"/>
</dbReference>
<dbReference type="SUPFAM" id="SSF55331">
    <property type="entry name" value="Tautomerase/MIF"/>
    <property type="match status" value="1"/>
</dbReference>
<evidence type="ECO:0000256" key="5">
    <source>
        <dbReference type="ARBA" id="ARBA00036735"/>
    </source>
</evidence>
<evidence type="ECO:0000256" key="2">
    <source>
        <dbReference type="ARBA" id="ARBA00022514"/>
    </source>
</evidence>
<proteinExistence type="predicted"/>
<dbReference type="GO" id="GO:0005615">
    <property type="term" value="C:extracellular space"/>
    <property type="evidence" value="ECO:0007669"/>
    <property type="project" value="UniProtKB-KW"/>
</dbReference>
<evidence type="ECO:0000256" key="4">
    <source>
        <dbReference type="ARBA" id="ARBA00023235"/>
    </source>
</evidence>
<evidence type="ECO:0000313" key="13">
    <source>
        <dbReference type="Proteomes" id="UP000824209"/>
    </source>
</evidence>
<dbReference type="PANTHER" id="PTHR11954">
    <property type="entry name" value="D-DOPACHROME DECARBOXYLASE"/>
    <property type="match status" value="1"/>
</dbReference>
<comment type="catalytic activity">
    <reaction evidence="5">
        <text>3-phenylpyruvate = enol-phenylpyruvate</text>
        <dbReference type="Rhea" id="RHEA:17097"/>
        <dbReference type="ChEBI" id="CHEBI:16815"/>
        <dbReference type="ChEBI" id="CHEBI:18005"/>
        <dbReference type="EC" id="5.3.2.1"/>
    </reaction>
</comment>
<evidence type="ECO:0000256" key="11">
    <source>
        <dbReference type="ARBA" id="ARBA00042730"/>
    </source>
</evidence>
<dbReference type="GO" id="GO:0005125">
    <property type="term" value="F:cytokine activity"/>
    <property type="evidence" value="ECO:0007669"/>
    <property type="project" value="UniProtKB-KW"/>
</dbReference>
<reference evidence="12" key="1">
    <citation type="journal article" date="2021" name="PeerJ">
        <title>Extensive microbial diversity within the chicken gut microbiome revealed by metagenomics and culture.</title>
        <authorList>
            <person name="Gilroy R."/>
            <person name="Ravi A."/>
            <person name="Getino M."/>
            <person name="Pursley I."/>
            <person name="Horton D.L."/>
            <person name="Alikhan N.F."/>
            <person name="Baker D."/>
            <person name="Gharbi K."/>
            <person name="Hall N."/>
            <person name="Watson M."/>
            <person name="Adriaenssens E.M."/>
            <person name="Foster-Nyarko E."/>
            <person name="Jarju S."/>
            <person name="Secka A."/>
            <person name="Antonio M."/>
            <person name="Oren A."/>
            <person name="Chaudhuri R.R."/>
            <person name="La Ragione R."/>
            <person name="Hildebrand F."/>
            <person name="Pallen M.J."/>
        </authorList>
    </citation>
    <scope>NUCLEOTIDE SEQUENCE</scope>
    <source>
        <strain evidence="12">ChiBcec8-14828</strain>
    </source>
</reference>
<evidence type="ECO:0000256" key="8">
    <source>
        <dbReference type="ARBA" id="ARBA00039086"/>
    </source>
</evidence>
<dbReference type="InterPro" id="IPR001398">
    <property type="entry name" value="Macrophage_inhib_fac"/>
</dbReference>
<keyword evidence="2" id="KW-0202">Cytokine</keyword>
<dbReference type="GO" id="GO:0050178">
    <property type="term" value="F:phenylpyruvate tautomerase activity"/>
    <property type="evidence" value="ECO:0007669"/>
    <property type="project" value="UniProtKB-EC"/>
</dbReference>
<comment type="catalytic activity">
    <reaction evidence="6">
        <text>L-dopachrome = 5,6-dihydroxyindole-2-carboxylate</text>
        <dbReference type="Rhea" id="RHEA:13041"/>
        <dbReference type="ChEBI" id="CHEBI:16875"/>
        <dbReference type="ChEBI" id="CHEBI:57509"/>
        <dbReference type="EC" id="5.3.3.12"/>
    </reaction>
</comment>
<evidence type="ECO:0000256" key="6">
    <source>
        <dbReference type="ARBA" id="ARBA00036823"/>
    </source>
</evidence>
<evidence type="ECO:0000256" key="10">
    <source>
        <dbReference type="ARBA" id="ARBA00041912"/>
    </source>
</evidence>
<dbReference type="EMBL" id="DWYA01000025">
    <property type="protein sequence ID" value="HJB39187.1"/>
    <property type="molecule type" value="Genomic_DNA"/>
</dbReference>
<dbReference type="EC" id="5.3.3.12" evidence="7"/>
<organism evidence="12 13">
    <name type="scientific">Candidatus Ruthenibacterium avium</name>
    <dbReference type="NCBI Taxonomy" id="2838751"/>
    <lineage>
        <taxon>Bacteria</taxon>
        <taxon>Bacillati</taxon>
        <taxon>Bacillota</taxon>
        <taxon>Clostridia</taxon>
        <taxon>Eubacteriales</taxon>
        <taxon>Oscillospiraceae</taxon>
        <taxon>Ruthenibacterium</taxon>
    </lineage>
</organism>
<dbReference type="Proteomes" id="UP000824209">
    <property type="component" value="Unassembled WGS sequence"/>
</dbReference>
<evidence type="ECO:0000256" key="3">
    <source>
        <dbReference type="ARBA" id="ARBA00022525"/>
    </source>
</evidence>
<comment type="subcellular location">
    <subcellularLocation>
        <location evidence="1">Secreted</location>
    </subcellularLocation>
</comment>
<protein>
    <recommendedName>
        <fullName evidence="11">L-dopachrome isomerase</fullName>
        <ecNumber evidence="8">5.3.2.1</ecNumber>
        <ecNumber evidence="7">5.3.3.12</ecNumber>
    </recommendedName>
    <alternativeName>
        <fullName evidence="9">L-dopachrome tautomerase</fullName>
    </alternativeName>
    <alternativeName>
        <fullName evidence="10">Phenylpyruvate tautomerase</fullName>
    </alternativeName>
</protein>
<name>A0A9D2M107_9FIRM</name>
<dbReference type="AlphaFoldDB" id="A0A9D2M107"/>